<dbReference type="CDD" id="cd02440">
    <property type="entry name" value="AdoMet_MTases"/>
    <property type="match status" value="1"/>
</dbReference>
<dbReference type="InterPro" id="IPR013216">
    <property type="entry name" value="Methyltransf_11"/>
</dbReference>
<name>A0A813KHE0_POLGL</name>
<feature type="non-terminal residue" evidence="2">
    <location>
        <position position="1"/>
    </location>
</feature>
<dbReference type="PANTHER" id="PTHR42912">
    <property type="entry name" value="METHYLTRANSFERASE"/>
    <property type="match status" value="1"/>
</dbReference>
<evidence type="ECO:0000313" key="2">
    <source>
        <dbReference type="EMBL" id="CAE8707231.1"/>
    </source>
</evidence>
<dbReference type="Gene3D" id="3.40.50.150">
    <property type="entry name" value="Vaccinia Virus protein VP39"/>
    <property type="match status" value="1"/>
</dbReference>
<dbReference type="GO" id="GO:0008757">
    <property type="term" value="F:S-adenosylmethionine-dependent methyltransferase activity"/>
    <property type="evidence" value="ECO:0007669"/>
    <property type="project" value="InterPro"/>
</dbReference>
<proteinExistence type="predicted"/>
<dbReference type="Pfam" id="PF08241">
    <property type="entry name" value="Methyltransf_11"/>
    <property type="match status" value="1"/>
</dbReference>
<evidence type="ECO:0000259" key="1">
    <source>
        <dbReference type="Pfam" id="PF08241"/>
    </source>
</evidence>
<dbReference type="Proteomes" id="UP000626109">
    <property type="component" value="Unassembled WGS sequence"/>
</dbReference>
<dbReference type="InterPro" id="IPR029063">
    <property type="entry name" value="SAM-dependent_MTases_sf"/>
</dbReference>
<protein>
    <recommendedName>
        <fullName evidence="1">Methyltransferase type 11 domain-containing protein</fullName>
    </recommendedName>
</protein>
<dbReference type="EMBL" id="CAJNNW010031349">
    <property type="protein sequence ID" value="CAE8707231.1"/>
    <property type="molecule type" value="Genomic_DNA"/>
</dbReference>
<gene>
    <name evidence="2" type="ORF">PGLA2088_LOCUS34432</name>
</gene>
<reference evidence="2" key="1">
    <citation type="submission" date="2021-02" db="EMBL/GenBank/DDBJ databases">
        <authorList>
            <person name="Dougan E. K."/>
            <person name="Rhodes N."/>
            <person name="Thang M."/>
            <person name="Chan C."/>
        </authorList>
    </citation>
    <scope>NUCLEOTIDE SEQUENCE</scope>
</reference>
<dbReference type="PANTHER" id="PTHR42912:SF83">
    <property type="entry name" value="METHYLTRANSFERASE TYPE 11 DOMAIN-CONTAINING PROTEIN"/>
    <property type="match status" value="1"/>
</dbReference>
<dbReference type="InterPro" id="IPR050508">
    <property type="entry name" value="Methyltransf_Superfamily"/>
</dbReference>
<organism evidence="2 3">
    <name type="scientific">Polarella glacialis</name>
    <name type="common">Dinoflagellate</name>
    <dbReference type="NCBI Taxonomy" id="89957"/>
    <lineage>
        <taxon>Eukaryota</taxon>
        <taxon>Sar</taxon>
        <taxon>Alveolata</taxon>
        <taxon>Dinophyceae</taxon>
        <taxon>Suessiales</taxon>
        <taxon>Suessiaceae</taxon>
        <taxon>Polarella</taxon>
    </lineage>
</organism>
<evidence type="ECO:0000313" key="3">
    <source>
        <dbReference type="Proteomes" id="UP000626109"/>
    </source>
</evidence>
<dbReference type="SUPFAM" id="SSF53335">
    <property type="entry name" value="S-adenosyl-L-methionine-dependent methyltransferases"/>
    <property type="match status" value="1"/>
</dbReference>
<sequence length="234" mass="26091">ETFHWCFADSEEKTRKFLEKYGQPTEAQRLEVYNWFADEYDEGVKLVEMGGASNYRKELIQGALGDVLEVAVGTGRCFEALESAEVKSFVGVDINEAMLQQARKKVDDLPYPARVGLANAHKLPFADKSFDTVISSLCLCAVERPEEALAEMARVCRPGGQVLLVEPGVARRWLVRTGQRHLGLVPQPKHSWEFGWRDDVDVLGLLDACKGLSVASVETRAMGNWYLVSAKPVE</sequence>
<comment type="caution">
    <text evidence="2">The sequence shown here is derived from an EMBL/GenBank/DDBJ whole genome shotgun (WGS) entry which is preliminary data.</text>
</comment>
<dbReference type="AlphaFoldDB" id="A0A813KHE0"/>
<feature type="domain" description="Methyltransferase type 11" evidence="1">
    <location>
        <begin position="68"/>
        <end position="163"/>
    </location>
</feature>
<accession>A0A813KHE0</accession>